<evidence type="ECO:0000256" key="3">
    <source>
        <dbReference type="ARBA" id="ARBA00022833"/>
    </source>
</evidence>
<dbReference type="GO" id="GO:0008270">
    <property type="term" value="F:zinc ion binding"/>
    <property type="evidence" value="ECO:0007669"/>
    <property type="project" value="UniProtKB-KW"/>
</dbReference>
<dbReference type="AlphaFoldDB" id="A0A9P7QEE6"/>
<dbReference type="EMBL" id="SRRH01000287">
    <property type="protein sequence ID" value="KAG6292096.1"/>
    <property type="molecule type" value="Genomic_DNA"/>
</dbReference>
<name>A0A9P7QEE6_9HYPO</name>
<keyword evidence="2 4" id="KW-0863">Zinc-finger</keyword>
<evidence type="ECO:0000256" key="2">
    <source>
        <dbReference type="ARBA" id="ARBA00022771"/>
    </source>
</evidence>
<dbReference type="PROSITE" id="PS50865">
    <property type="entry name" value="ZF_MYND_2"/>
    <property type="match status" value="1"/>
</dbReference>
<evidence type="ECO:0000256" key="1">
    <source>
        <dbReference type="ARBA" id="ARBA00022723"/>
    </source>
</evidence>
<evidence type="ECO:0000313" key="7">
    <source>
        <dbReference type="Proteomes" id="UP000707071"/>
    </source>
</evidence>
<evidence type="ECO:0000256" key="4">
    <source>
        <dbReference type="PROSITE-ProRule" id="PRU00134"/>
    </source>
</evidence>
<accession>A0A9P7QEE6</accession>
<dbReference type="InterPro" id="IPR002893">
    <property type="entry name" value="Znf_MYND"/>
</dbReference>
<gene>
    <name evidence="6" type="ORF">E4U09_003554</name>
</gene>
<sequence length="250" mass="28452">MMWEEAVGATPQGLGPDDFENWLWNNETPKGLARPTSLSSQSHFSGFADLPSNNGVGTSGSSKKRHWCFLGEIVEDSLFHPLLLDTKDIHGEKVELHFYTKDKGLDFMPNHSQKRHTIVVFDATKYTFKFGPPGIRLEDPRKIQIFPLSLARTLALNDLVRRLSTRQHSNTRTCHGCGKDAPASSMKRCSMCLSFWYCNKECQTAGWTKKGHKIDCGYLRHPDLRGLFFTNWDEVQDPVRFPLQVADDFC</sequence>
<keyword evidence="1" id="KW-0479">Metal-binding</keyword>
<keyword evidence="3" id="KW-0862">Zinc</keyword>
<dbReference type="Proteomes" id="UP000707071">
    <property type="component" value="Unassembled WGS sequence"/>
</dbReference>
<comment type="caution">
    <text evidence="6">The sequence shown here is derived from an EMBL/GenBank/DDBJ whole genome shotgun (WGS) entry which is preliminary data.</text>
</comment>
<evidence type="ECO:0000259" key="5">
    <source>
        <dbReference type="PROSITE" id="PS50865"/>
    </source>
</evidence>
<dbReference type="PROSITE" id="PS01360">
    <property type="entry name" value="ZF_MYND_1"/>
    <property type="match status" value="1"/>
</dbReference>
<dbReference type="SUPFAM" id="SSF144232">
    <property type="entry name" value="HIT/MYND zinc finger-like"/>
    <property type="match status" value="1"/>
</dbReference>
<protein>
    <recommendedName>
        <fullName evidence="5">MYND-type domain-containing protein</fullName>
    </recommendedName>
</protein>
<evidence type="ECO:0000313" key="6">
    <source>
        <dbReference type="EMBL" id="KAG6292096.1"/>
    </source>
</evidence>
<organism evidence="6 7">
    <name type="scientific">Claviceps aff. purpurea</name>
    <dbReference type="NCBI Taxonomy" id="1967640"/>
    <lineage>
        <taxon>Eukaryota</taxon>
        <taxon>Fungi</taxon>
        <taxon>Dikarya</taxon>
        <taxon>Ascomycota</taxon>
        <taxon>Pezizomycotina</taxon>
        <taxon>Sordariomycetes</taxon>
        <taxon>Hypocreomycetidae</taxon>
        <taxon>Hypocreales</taxon>
        <taxon>Clavicipitaceae</taxon>
        <taxon>Claviceps</taxon>
    </lineage>
</organism>
<proteinExistence type="predicted"/>
<reference evidence="6 7" key="1">
    <citation type="journal article" date="2020" name="bioRxiv">
        <title>Whole genome comparisons of ergot fungi reveals the divergence and evolution of species within the genus Claviceps are the result of varying mechanisms driving genome evolution and host range expansion.</title>
        <authorList>
            <person name="Wyka S.A."/>
            <person name="Mondo S.J."/>
            <person name="Liu M."/>
            <person name="Dettman J."/>
            <person name="Nalam V."/>
            <person name="Broders K.D."/>
        </authorList>
    </citation>
    <scope>NUCLEOTIDE SEQUENCE [LARGE SCALE GENOMIC DNA]</scope>
    <source>
        <strain evidence="6 7">Clav52</strain>
    </source>
</reference>
<keyword evidence="7" id="KW-1185">Reference proteome</keyword>
<feature type="domain" description="MYND-type" evidence="5">
    <location>
        <begin position="174"/>
        <end position="216"/>
    </location>
</feature>
<dbReference type="Gene3D" id="6.10.140.2220">
    <property type="match status" value="1"/>
</dbReference>
<dbReference type="Pfam" id="PF01753">
    <property type="entry name" value="zf-MYND"/>
    <property type="match status" value="1"/>
</dbReference>